<dbReference type="AlphaFoldDB" id="A0A1J7JYN9"/>
<name>A0A1J7JYN9_9PEZI</name>
<evidence type="ECO:0000256" key="7">
    <source>
        <dbReference type="ARBA" id="ARBA00022777"/>
    </source>
</evidence>
<evidence type="ECO:0000256" key="12">
    <source>
        <dbReference type="PROSITE-ProRule" id="PRU10141"/>
    </source>
</evidence>
<dbReference type="EMBL" id="KV875093">
    <property type="protein sequence ID" value="OIW34532.1"/>
    <property type="molecule type" value="Genomic_DNA"/>
</dbReference>
<keyword evidence="9" id="KW-0112">Calmodulin-binding</keyword>
<dbReference type="InterPro" id="IPR000719">
    <property type="entry name" value="Prot_kinase_dom"/>
</dbReference>
<reference evidence="16 17" key="1">
    <citation type="submission" date="2016-10" db="EMBL/GenBank/DDBJ databases">
        <title>Draft genome sequence of Coniochaeta ligniaria NRRL30616, a lignocellulolytic fungus for bioabatement of inhibitors in plant biomass hydrolysates.</title>
        <authorList>
            <consortium name="DOE Joint Genome Institute"/>
            <person name="Jimenez D.J."/>
            <person name="Hector R.E."/>
            <person name="Riley R."/>
            <person name="Sun H."/>
            <person name="Grigoriev I.V."/>
            <person name="Van Elsas J.D."/>
            <person name="Nichols N.N."/>
        </authorList>
    </citation>
    <scope>NUCLEOTIDE SEQUENCE [LARGE SCALE GENOMIC DNA]</scope>
    <source>
        <strain evidence="16 17">NRRL 30616</strain>
    </source>
</reference>
<dbReference type="FunFam" id="3.30.200.20:FF:000278">
    <property type="entry name" value="Calcium/calmodulin-dependent protein kinase II"/>
    <property type="match status" value="1"/>
</dbReference>
<comment type="catalytic activity">
    <reaction evidence="10">
        <text>L-threonyl-[protein] + ATP = O-phospho-L-threonyl-[protein] + ADP + H(+)</text>
        <dbReference type="Rhea" id="RHEA:46608"/>
        <dbReference type="Rhea" id="RHEA-COMP:11060"/>
        <dbReference type="Rhea" id="RHEA-COMP:11605"/>
        <dbReference type="ChEBI" id="CHEBI:15378"/>
        <dbReference type="ChEBI" id="CHEBI:30013"/>
        <dbReference type="ChEBI" id="CHEBI:30616"/>
        <dbReference type="ChEBI" id="CHEBI:61977"/>
        <dbReference type="ChEBI" id="CHEBI:456216"/>
        <dbReference type="EC" id="2.7.11.17"/>
    </reaction>
</comment>
<dbReference type="Proteomes" id="UP000182658">
    <property type="component" value="Unassembled WGS sequence"/>
</dbReference>
<keyword evidence="4" id="KW-0597">Phosphoprotein</keyword>
<comment type="similarity">
    <text evidence="1">Belongs to the protein kinase superfamily. CAMK Ser/Thr protein kinase family. CaMK subfamily.</text>
</comment>
<feature type="binding site" evidence="12">
    <location>
        <position position="54"/>
    </location>
    <ligand>
        <name>ATP</name>
        <dbReference type="ChEBI" id="CHEBI:30616"/>
    </ligand>
</feature>
<accession>A0A1J7JYN9</accession>
<dbReference type="Gene3D" id="3.30.200.20">
    <property type="entry name" value="Phosphorylase Kinase, domain 1"/>
    <property type="match status" value="1"/>
</dbReference>
<dbReference type="GO" id="GO:0005524">
    <property type="term" value="F:ATP binding"/>
    <property type="evidence" value="ECO:0007669"/>
    <property type="project" value="UniProtKB-UniRule"/>
</dbReference>
<evidence type="ECO:0000256" key="2">
    <source>
        <dbReference type="ARBA" id="ARBA00012434"/>
    </source>
</evidence>
<organism evidence="16 17">
    <name type="scientific">Coniochaeta ligniaria NRRL 30616</name>
    <dbReference type="NCBI Taxonomy" id="1408157"/>
    <lineage>
        <taxon>Eukaryota</taxon>
        <taxon>Fungi</taxon>
        <taxon>Dikarya</taxon>
        <taxon>Ascomycota</taxon>
        <taxon>Pezizomycotina</taxon>
        <taxon>Sordariomycetes</taxon>
        <taxon>Sordariomycetidae</taxon>
        <taxon>Coniochaetales</taxon>
        <taxon>Coniochaetaceae</taxon>
        <taxon>Coniochaeta</taxon>
    </lineage>
</organism>
<feature type="compositionally biased region" description="Basic and acidic residues" evidence="14">
    <location>
        <begin position="400"/>
        <end position="415"/>
    </location>
</feature>
<feature type="compositionally biased region" description="Low complexity" evidence="14">
    <location>
        <begin position="353"/>
        <end position="365"/>
    </location>
</feature>
<feature type="region of interest" description="Disordered" evidence="14">
    <location>
        <begin position="318"/>
        <end position="372"/>
    </location>
</feature>
<dbReference type="CDD" id="cd05117">
    <property type="entry name" value="STKc_CAMK"/>
    <property type="match status" value="1"/>
</dbReference>
<evidence type="ECO:0000256" key="5">
    <source>
        <dbReference type="ARBA" id="ARBA00022679"/>
    </source>
</evidence>
<keyword evidence="7 16" id="KW-0418">Kinase</keyword>
<evidence type="ECO:0000259" key="15">
    <source>
        <dbReference type="PROSITE" id="PS50011"/>
    </source>
</evidence>
<evidence type="ECO:0000256" key="4">
    <source>
        <dbReference type="ARBA" id="ARBA00022553"/>
    </source>
</evidence>
<evidence type="ECO:0000256" key="13">
    <source>
        <dbReference type="RuleBase" id="RU000304"/>
    </source>
</evidence>
<feature type="region of interest" description="Disordered" evidence="14">
    <location>
        <begin position="395"/>
        <end position="415"/>
    </location>
</feature>
<dbReference type="GO" id="GO:0005516">
    <property type="term" value="F:calmodulin binding"/>
    <property type="evidence" value="ECO:0007669"/>
    <property type="project" value="UniProtKB-KW"/>
</dbReference>
<dbReference type="Gene3D" id="1.10.510.10">
    <property type="entry name" value="Transferase(Phosphotransferase) domain 1"/>
    <property type="match status" value="1"/>
</dbReference>
<evidence type="ECO:0000256" key="14">
    <source>
        <dbReference type="SAM" id="MobiDB-lite"/>
    </source>
</evidence>
<dbReference type="FunCoup" id="A0A1J7JYN9">
    <property type="interactions" value="576"/>
</dbReference>
<keyword evidence="3 13" id="KW-0723">Serine/threonine-protein kinase</keyword>
<evidence type="ECO:0000256" key="3">
    <source>
        <dbReference type="ARBA" id="ARBA00022527"/>
    </source>
</evidence>
<evidence type="ECO:0000313" key="17">
    <source>
        <dbReference type="Proteomes" id="UP000182658"/>
    </source>
</evidence>
<evidence type="ECO:0000256" key="1">
    <source>
        <dbReference type="ARBA" id="ARBA00005354"/>
    </source>
</evidence>
<dbReference type="FunFam" id="1.10.510.10:FF:000449">
    <property type="entry name" value="Calcium/calmodulin-dependent protein kinase"/>
    <property type="match status" value="1"/>
</dbReference>
<evidence type="ECO:0000256" key="10">
    <source>
        <dbReference type="ARBA" id="ARBA00047307"/>
    </source>
</evidence>
<feature type="compositionally biased region" description="Acidic residues" evidence="14">
    <location>
        <begin position="322"/>
        <end position="331"/>
    </location>
</feature>
<dbReference type="InParanoid" id="A0A1J7JYN9"/>
<evidence type="ECO:0000256" key="11">
    <source>
        <dbReference type="ARBA" id="ARBA00047430"/>
    </source>
</evidence>
<dbReference type="EC" id="2.7.11.17" evidence="2"/>
<dbReference type="PANTHER" id="PTHR24347">
    <property type="entry name" value="SERINE/THREONINE-PROTEIN KINASE"/>
    <property type="match status" value="1"/>
</dbReference>
<keyword evidence="5" id="KW-0808">Transferase</keyword>
<comment type="catalytic activity">
    <reaction evidence="11">
        <text>L-seryl-[protein] + ATP = O-phospho-L-seryl-[protein] + ADP + H(+)</text>
        <dbReference type="Rhea" id="RHEA:17989"/>
        <dbReference type="Rhea" id="RHEA-COMP:9863"/>
        <dbReference type="Rhea" id="RHEA-COMP:11604"/>
        <dbReference type="ChEBI" id="CHEBI:15378"/>
        <dbReference type="ChEBI" id="CHEBI:29999"/>
        <dbReference type="ChEBI" id="CHEBI:30616"/>
        <dbReference type="ChEBI" id="CHEBI:83421"/>
        <dbReference type="ChEBI" id="CHEBI:456216"/>
        <dbReference type="EC" id="2.7.11.17"/>
    </reaction>
</comment>
<dbReference type="InterPro" id="IPR011009">
    <property type="entry name" value="Kinase-like_dom_sf"/>
</dbReference>
<dbReference type="STRING" id="1408157.A0A1J7JYN9"/>
<evidence type="ECO:0000313" key="16">
    <source>
        <dbReference type="EMBL" id="OIW34532.1"/>
    </source>
</evidence>
<evidence type="ECO:0000256" key="9">
    <source>
        <dbReference type="ARBA" id="ARBA00022860"/>
    </source>
</evidence>
<dbReference type="InterPro" id="IPR008271">
    <property type="entry name" value="Ser/Thr_kinase_AS"/>
</dbReference>
<dbReference type="InterPro" id="IPR017441">
    <property type="entry name" value="Protein_kinase_ATP_BS"/>
</dbReference>
<evidence type="ECO:0000256" key="6">
    <source>
        <dbReference type="ARBA" id="ARBA00022741"/>
    </source>
</evidence>
<dbReference type="GO" id="GO:0004683">
    <property type="term" value="F:calcium/calmodulin-dependent protein kinase activity"/>
    <property type="evidence" value="ECO:0007669"/>
    <property type="project" value="UniProtKB-EC"/>
</dbReference>
<dbReference type="OrthoDB" id="40902at2759"/>
<dbReference type="PROSITE" id="PS50011">
    <property type="entry name" value="PROTEIN_KINASE_DOM"/>
    <property type="match status" value="1"/>
</dbReference>
<feature type="domain" description="Protein kinase" evidence="15">
    <location>
        <begin position="23"/>
        <end position="278"/>
    </location>
</feature>
<dbReference type="SUPFAM" id="SSF56112">
    <property type="entry name" value="Protein kinase-like (PK-like)"/>
    <property type="match status" value="1"/>
</dbReference>
<proteinExistence type="inferred from homology"/>
<gene>
    <name evidence="16" type="ORF">CONLIGDRAFT_8066</name>
</gene>
<dbReference type="PROSITE" id="PS00107">
    <property type="entry name" value="PROTEIN_KINASE_ATP"/>
    <property type="match status" value="1"/>
</dbReference>
<protein>
    <recommendedName>
        <fullName evidence="2">calcium/calmodulin-dependent protein kinase</fullName>
        <ecNumber evidence="2">2.7.11.17</ecNumber>
    </recommendedName>
</protein>
<evidence type="ECO:0000256" key="8">
    <source>
        <dbReference type="ARBA" id="ARBA00022840"/>
    </source>
</evidence>
<keyword evidence="17" id="KW-1185">Reference proteome</keyword>
<dbReference type="SMART" id="SM00220">
    <property type="entry name" value="S_TKc"/>
    <property type="match status" value="1"/>
</dbReference>
<keyword evidence="6 12" id="KW-0547">Nucleotide-binding</keyword>
<dbReference type="PROSITE" id="PS00108">
    <property type="entry name" value="PROTEIN_KINASE_ST"/>
    <property type="match status" value="1"/>
</dbReference>
<sequence length="415" mass="46908">MSLSNIMNRLHGQPESYDKKGRYKFGRTLGAGTYGIVREAEGPMGQVAIKIILKKNVKGNERMVLDELDMLQRLKHPHIVKFVDWFESRDKYYIVTELATGGELFDRICDQGRFTEKDASQTIKQVLEAVDYLHRNNVVHRDLKPENLLYRTRAPDSDLVLADFGIAKMLDSKDEVLTTMAGSFGYAAPEVMLKQGHGKAVDMWSMGVITYTLLCGYSPFRSETLQELIDECSTADVVFHKQYWKDVSDDAKDFIKGLLQPKPEARWTSQQALAHPWLSGENATDHNLLPEIKQYMAKARLRRGIERVKLANRIEALKMQEDDPDNTDMPDDAQAAADQSHRSFYGRSDKPHSSASSSTPSQASSGEKRTLSKAVKGAIFREVVLAKVREMKQQEQALKVTEDAEKEAKRKSFSG</sequence>
<dbReference type="Pfam" id="PF00069">
    <property type="entry name" value="Pkinase"/>
    <property type="match status" value="1"/>
</dbReference>
<keyword evidence="8 12" id="KW-0067">ATP-binding</keyword>